<dbReference type="AlphaFoldDB" id="A0A139XAA8"/>
<dbReference type="InterPro" id="IPR000014">
    <property type="entry name" value="PAS"/>
</dbReference>
<dbReference type="PROSITE" id="PS50113">
    <property type="entry name" value="PAC"/>
    <property type="match status" value="2"/>
</dbReference>
<feature type="domain" description="PAS" evidence="2">
    <location>
        <begin position="350"/>
        <end position="404"/>
    </location>
</feature>
<name>A0A139XAA8_9CYAN</name>
<organism evidence="6 7">
    <name type="scientific">Scytonema hofmannii PCC 7110</name>
    <dbReference type="NCBI Taxonomy" id="128403"/>
    <lineage>
        <taxon>Bacteria</taxon>
        <taxon>Bacillati</taxon>
        <taxon>Cyanobacteriota</taxon>
        <taxon>Cyanophyceae</taxon>
        <taxon>Nostocales</taxon>
        <taxon>Scytonemataceae</taxon>
        <taxon>Scytonema</taxon>
    </lineage>
</organism>
<dbReference type="PROSITE" id="PS50887">
    <property type="entry name" value="GGDEF"/>
    <property type="match status" value="1"/>
</dbReference>
<dbReference type="GO" id="GO:0006355">
    <property type="term" value="P:regulation of DNA-templated transcription"/>
    <property type="evidence" value="ECO:0007669"/>
    <property type="project" value="InterPro"/>
</dbReference>
<dbReference type="Gene3D" id="3.30.450.20">
    <property type="entry name" value="PAS domain"/>
    <property type="match status" value="2"/>
</dbReference>
<dbReference type="SUPFAM" id="SSF55781">
    <property type="entry name" value="GAF domain-like"/>
    <property type="match status" value="1"/>
</dbReference>
<dbReference type="CDD" id="cd01948">
    <property type="entry name" value="EAL"/>
    <property type="match status" value="1"/>
</dbReference>
<dbReference type="Pfam" id="PF00989">
    <property type="entry name" value="PAS"/>
    <property type="match status" value="1"/>
</dbReference>
<dbReference type="Gene3D" id="3.20.20.450">
    <property type="entry name" value="EAL domain"/>
    <property type="match status" value="1"/>
</dbReference>
<protein>
    <submittedName>
        <fullName evidence="6">PAS domain S-box protein</fullName>
    </submittedName>
</protein>
<dbReference type="EMBL" id="ANNX02000020">
    <property type="protein sequence ID" value="KYC41638.1"/>
    <property type="molecule type" value="Genomic_DNA"/>
</dbReference>
<dbReference type="SUPFAM" id="SSF55073">
    <property type="entry name" value="Nucleotide cyclase"/>
    <property type="match status" value="1"/>
</dbReference>
<dbReference type="InterPro" id="IPR003018">
    <property type="entry name" value="GAF"/>
</dbReference>
<dbReference type="InterPro" id="IPR001610">
    <property type="entry name" value="PAC"/>
</dbReference>
<dbReference type="STRING" id="128403.WA1_16450"/>
<evidence type="ECO:0000259" key="5">
    <source>
        <dbReference type="PROSITE" id="PS50887"/>
    </source>
</evidence>
<keyword evidence="7" id="KW-1185">Reference proteome</keyword>
<evidence type="ECO:0000313" key="7">
    <source>
        <dbReference type="Proteomes" id="UP000076925"/>
    </source>
</evidence>
<dbReference type="Gene3D" id="3.30.70.270">
    <property type="match status" value="1"/>
</dbReference>
<dbReference type="Pfam" id="PF13426">
    <property type="entry name" value="PAS_9"/>
    <property type="match status" value="1"/>
</dbReference>
<dbReference type="CDD" id="cd00130">
    <property type="entry name" value="PAS"/>
    <property type="match status" value="2"/>
</dbReference>
<dbReference type="SMART" id="SM00091">
    <property type="entry name" value="PAS"/>
    <property type="match status" value="2"/>
</dbReference>
<evidence type="ECO:0000313" key="6">
    <source>
        <dbReference type="EMBL" id="KYC41638.1"/>
    </source>
</evidence>
<dbReference type="SMART" id="SM00052">
    <property type="entry name" value="EAL"/>
    <property type="match status" value="1"/>
</dbReference>
<dbReference type="Proteomes" id="UP000076925">
    <property type="component" value="Unassembled WGS sequence"/>
</dbReference>
<dbReference type="InterPro" id="IPR029787">
    <property type="entry name" value="Nucleotide_cyclase"/>
</dbReference>
<dbReference type="OrthoDB" id="9787983at2"/>
<dbReference type="FunFam" id="3.30.70.270:FF:000001">
    <property type="entry name" value="Diguanylate cyclase domain protein"/>
    <property type="match status" value="1"/>
</dbReference>
<keyword evidence="1" id="KW-0175">Coiled coil</keyword>
<dbReference type="SMART" id="SM00086">
    <property type="entry name" value="PAC"/>
    <property type="match status" value="2"/>
</dbReference>
<evidence type="ECO:0000259" key="2">
    <source>
        <dbReference type="PROSITE" id="PS50112"/>
    </source>
</evidence>
<feature type="domain" description="EAL" evidence="4">
    <location>
        <begin position="649"/>
        <end position="905"/>
    </location>
</feature>
<reference evidence="6 7" key="1">
    <citation type="journal article" date="2013" name="Genome Biol. Evol.">
        <title>Genomes of Stigonematalean cyanobacteria (subsection V) and the evolution of oxygenic photosynthesis from prokaryotes to plastids.</title>
        <authorList>
            <person name="Dagan T."/>
            <person name="Roettger M."/>
            <person name="Stucken K."/>
            <person name="Landan G."/>
            <person name="Koch R."/>
            <person name="Major P."/>
            <person name="Gould S.B."/>
            <person name="Goremykin V.V."/>
            <person name="Rippka R."/>
            <person name="Tandeau de Marsac N."/>
            <person name="Gugger M."/>
            <person name="Lockhart P.J."/>
            <person name="Allen J.F."/>
            <person name="Brune I."/>
            <person name="Maus I."/>
            <person name="Puhler A."/>
            <person name="Martin W.F."/>
        </authorList>
    </citation>
    <scope>NUCLEOTIDE SEQUENCE [LARGE SCALE GENOMIC DNA]</scope>
    <source>
        <strain evidence="6 7">PCC 7110</strain>
    </source>
</reference>
<feature type="coiled-coil region" evidence="1">
    <location>
        <begin position="37"/>
        <end position="74"/>
    </location>
</feature>
<dbReference type="InterPro" id="IPR052155">
    <property type="entry name" value="Biofilm_reg_signaling"/>
</dbReference>
<dbReference type="CDD" id="cd01949">
    <property type="entry name" value="GGDEF"/>
    <property type="match status" value="1"/>
</dbReference>
<dbReference type="Gene3D" id="3.30.450.40">
    <property type="match status" value="1"/>
</dbReference>
<dbReference type="Pfam" id="PF01590">
    <property type="entry name" value="GAF"/>
    <property type="match status" value="1"/>
</dbReference>
<feature type="domain" description="PAC" evidence="3">
    <location>
        <begin position="422"/>
        <end position="474"/>
    </location>
</feature>
<dbReference type="SUPFAM" id="SSF141868">
    <property type="entry name" value="EAL domain-like"/>
    <property type="match status" value="1"/>
</dbReference>
<gene>
    <name evidence="6" type="ORF">WA1_16450</name>
</gene>
<dbReference type="InterPro" id="IPR035965">
    <property type="entry name" value="PAS-like_dom_sf"/>
</dbReference>
<proteinExistence type="predicted"/>
<feature type="domain" description="PAC" evidence="3">
    <location>
        <begin position="295"/>
        <end position="349"/>
    </location>
</feature>
<evidence type="ECO:0000259" key="3">
    <source>
        <dbReference type="PROSITE" id="PS50113"/>
    </source>
</evidence>
<dbReference type="InterPro" id="IPR035919">
    <property type="entry name" value="EAL_sf"/>
</dbReference>
<dbReference type="PANTHER" id="PTHR44757:SF2">
    <property type="entry name" value="BIOFILM ARCHITECTURE MAINTENANCE PROTEIN MBAA"/>
    <property type="match status" value="1"/>
</dbReference>
<dbReference type="InterPro" id="IPR043128">
    <property type="entry name" value="Rev_trsase/Diguanyl_cyclase"/>
</dbReference>
<dbReference type="FunFam" id="3.20.20.450:FF:000001">
    <property type="entry name" value="Cyclic di-GMP phosphodiesterase yahA"/>
    <property type="match status" value="1"/>
</dbReference>
<dbReference type="SMART" id="SM00065">
    <property type="entry name" value="GAF"/>
    <property type="match status" value="1"/>
</dbReference>
<dbReference type="PROSITE" id="PS50112">
    <property type="entry name" value="PAS"/>
    <property type="match status" value="2"/>
</dbReference>
<dbReference type="InterPro" id="IPR000700">
    <property type="entry name" value="PAS-assoc_C"/>
</dbReference>
<accession>A0A139XAA8</accession>
<dbReference type="InterPro" id="IPR029016">
    <property type="entry name" value="GAF-like_dom_sf"/>
</dbReference>
<feature type="domain" description="PAS" evidence="2">
    <location>
        <begin position="221"/>
        <end position="295"/>
    </location>
</feature>
<dbReference type="InterPro" id="IPR000160">
    <property type="entry name" value="GGDEF_dom"/>
</dbReference>
<dbReference type="NCBIfam" id="TIGR00254">
    <property type="entry name" value="GGDEF"/>
    <property type="match status" value="1"/>
</dbReference>
<dbReference type="Pfam" id="PF00990">
    <property type="entry name" value="GGDEF"/>
    <property type="match status" value="1"/>
</dbReference>
<evidence type="ECO:0000259" key="4">
    <source>
        <dbReference type="PROSITE" id="PS50883"/>
    </source>
</evidence>
<dbReference type="SMART" id="SM00267">
    <property type="entry name" value="GGDEF"/>
    <property type="match status" value="1"/>
</dbReference>
<dbReference type="PANTHER" id="PTHR44757">
    <property type="entry name" value="DIGUANYLATE CYCLASE DGCP"/>
    <property type="match status" value="1"/>
</dbReference>
<dbReference type="NCBIfam" id="TIGR00229">
    <property type="entry name" value="sensory_box"/>
    <property type="match status" value="2"/>
</dbReference>
<sequence>MVLTRRYAYKNQHRLNRANKKLVQLAQECSPQCQKTHRELQMELEICQQSKVDLQELKQQRAIAELAQRALANTNLSVLMDETVHLVAQVLDVKLSGILELLPGGNILLLQAGVGWHEGLVGSAMTGTEPSSLFGHTLLTSKPVIVDDLRVESRFDGSPLLHNHRVVSGISIAIATQGKVFGIIGAYVTQDRIFTDDDRYFLQSVANVLALAIDRKESEERLHLMERAIAASSNGIVLTDALQPDNPIIYVNSAFEKITGYQASEILGQNCRFLQGNEQNQPALNDLRHAMIEQRDCHVTLRNYRKDGTLFWNELYIAPVFDSLGYLTHFIGVQTDITQRQEALLALRQREEQYRRIVETAGEGIWLLNQDNQTTFVNQQMASMLGYTTEEMLGKTLFSFMDEEGVAITNTYLERRHQGIHEMHDFKFRCKDGSALWAIVSCAPLFDEQKNYAGVLGMVTNITERKHMEEKLAYQAFYDALTGLPNRVLFMERLGQAIAQVKCHPENLFAVLFLDLDRFKVVNDSLGHAVGDQLLVAIAQRLQSCLRQNDTVARLGGDEFTILLSHIQTIEDATLVAERIHHVLKSPFNLSGSEVFTSASIGIAVGKTQYDQPADVLRDADTALYRAKEQGKSGHIVFDTVMYDQAVALLQLETQLRRALERQELRVYYQPIVSVSTGAITGFEALVRWQHPQQGMISPDKFIPIAEETGLIVSIGQWVLRESCQQLRQWQKQFPALESLSISVNLSAKQFSQPNLVKQISQILEETKLAPSSLKLEITESTIMASPETAATVLKQLKAFGIQLCIDDFGTGYSSLAYLHRFPIDVLKIDRSFINQIDSDNERLAIVRAIVTLGSHLGLSVVAEGVETMEQWTQLKLLQCAFAQGYLFSKPLNAEETGILLAKNQDFNNILPLKTFNYLQNLCF</sequence>
<dbReference type="Pfam" id="PF00563">
    <property type="entry name" value="EAL"/>
    <property type="match status" value="1"/>
</dbReference>
<dbReference type="InterPro" id="IPR001633">
    <property type="entry name" value="EAL_dom"/>
</dbReference>
<dbReference type="InterPro" id="IPR013767">
    <property type="entry name" value="PAS_fold"/>
</dbReference>
<feature type="domain" description="GGDEF" evidence="5">
    <location>
        <begin position="507"/>
        <end position="640"/>
    </location>
</feature>
<evidence type="ECO:0000256" key="1">
    <source>
        <dbReference type="SAM" id="Coils"/>
    </source>
</evidence>
<dbReference type="SUPFAM" id="SSF55785">
    <property type="entry name" value="PYP-like sensor domain (PAS domain)"/>
    <property type="match status" value="2"/>
</dbReference>
<dbReference type="PROSITE" id="PS50883">
    <property type="entry name" value="EAL"/>
    <property type="match status" value="1"/>
</dbReference>
<comment type="caution">
    <text evidence="6">The sequence shown here is derived from an EMBL/GenBank/DDBJ whole genome shotgun (WGS) entry which is preliminary data.</text>
</comment>